<evidence type="ECO:0000313" key="6">
    <source>
        <dbReference type="Proteomes" id="UP000001519"/>
    </source>
</evidence>
<dbReference type="Ensembl" id="ENSGGOT00000065121.1">
    <property type="protein sequence ID" value="ENSGGOP00000047492.1"/>
    <property type="gene ID" value="ENSGGOG00000012399.3"/>
</dbReference>
<comment type="similarity">
    <text evidence="2">Belongs to the SEC2 family.</text>
</comment>
<evidence type="ECO:0000256" key="3">
    <source>
        <dbReference type="SAM" id="Coils"/>
    </source>
</evidence>
<name>A0A2I2ZJU6_GORGO</name>
<feature type="compositionally biased region" description="Low complexity" evidence="4">
    <location>
        <begin position="51"/>
        <end position="64"/>
    </location>
</feature>
<feature type="coiled-coil region" evidence="3">
    <location>
        <begin position="82"/>
        <end position="130"/>
    </location>
</feature>
<evidence type="ECO:0000313" key="5">
    <source>
        <dbReference type="Ensembl" id="ENSGGOP00000047492.1"/>
    </source>
</evidence>
<dbReference type="GeneTree" id="ENSGT00940000159102"/>
<dbReference type="EMBL" id="CABD030079477">
    <property type="status" value="NOT_ANNOTATED_CDS"/>
    <property type="molecule type" value="Genomic_DNA"/>
</dbReference>
<keyword evidence="6" id="KW-1185">Reference proteome</keyword>
<reference evidence="5" key="4">
    <citation type="submission" date="2025-09" db="UniProtKB">
        <authorList>
            <consortium name="Ensembl"/>
        </authorList>
    </citation>
    <scope>IDENTIFICATION</scope>
</reference>
<dbReference type="Pfam" id="PF25555">
    <property type="entry name" value="RAB3A-like_C"/>
    <property type="match status" value="1"/>
</dbReference>
<dbReference type="SUPFAM" id="SSF144284">
    <property type="entry name" value="Sec2 N-terminal region"/>
    <property type="match status" value="1"/>
</dbReference>
<dbReference type="EMBL" id="CABD030079478">
    <property type="status" value="NOT_ANNOTATED_CDS"/>
    <property type="molecule type" value="Genomic_DNA"/>
</dbReference>
<evidence type="ECO:0000256" key="4">
    <source>
        <dbReference type="SAM" id="MobiDB-lite"/>
    </source>
</evidence>
<sequence length="451" mass="48947">MDSARLQPASPPQPDQGLPPPLAAVPVPWKSTDPCQGHRESPGALVETSAGEEAQGQEGPAAAQLDVLRLRSSSMEIREKGSEFLKEELHRAQKELKLKDEECERLSKVREQLEQELEELTASLFEVHQLGTGTTWGMGHLGVRWLLTTHAGTAFFLGSSQDGSRSQHEAGCIRKAADGGSGQDRHAAGRGDSLEDAGHHVHTSLSQPRASPPAAEPHQGRAPKGPLSPQEHQQHPLPRRVSRCGTHPHPRQRGQGGGHNPVCRVPGLEGIPHPGQDLPFPGKGVPGGRGPLPGLHDAGGEAWQRRGQLGDTPLRQGPAPYHPACRPGLPQLSVLVRAAVEDNTLTIEPVASQTLPTVKVAEVDCSSTNTCALSGLTRTCRHRIRLGDSKSHYYISPSSRARITAVCNFFTYIRYIQQGLVRQDAEPMFWEIMRLRKEMSLAKLGFFPQEA</sequence>
<dbReference type="InParanoid" id="A0A2I2ZJU6"/>
<dbReference type="PANTHER" id="PTHR14430">
    <property type="entry name" value="RABIN3-RELATED"/>
    <property type="match status" value="1"/>
</dbReference>
<evidence type="ECO:0000256" key="2">
    <source>
        <dbReference type="ARBA" id="ARBA00025794"/>
    </source>
</evidence>
<organism evidence="5 6">
    <name type="scientific">Gorilla gorilla gorilla</name>
    <name type="common">Western lowland gorilla</name>
    <dbReference type="NCBI Taxonomy" id="9595"/>
    <lineage>
        <taxon>Eukaryota</taxon>
        <taxon>Metazoa</taxon>
        <taxon>Chordata</taxon>
        <taxon>Craniata</taxon>
        <taxon>Vertebrata</taxon>
        <taxon>Euteleostomi</taxon>
        <taxon>Mammalia</taxon>
        <taxon>Eutheria</taxon>
        <taxon>Euarchontoglires</taxon>
        <taxon>Primates</taxon>
        <taxon>Haplorrhini</taxon>
        <taxon>Catarrhini</taxon>
        <taxon>Hominidae</taxon>
        <taxon>Gorilla</taxon>
    </lineage>
</organism>
<gene>
    <name evidence="5" type="primary">RAB3IL1</name>
</gene>
<dbReference type="PANTHER" id="PTHR14430:SF5">
    <property type="entry name" value="GUANINE NUCLEOTIDE EXCHANGE FACTOR FOR RAB-3A"/>
    <property type="match status" value="1"/>
</dbReference>
<reference evidence="5 6" key="2">
    <citation type="journal article" date="2012" name="Nature">
        <title>Insights into hominid evolution from the gorilla genome sequence.</title>
        <authorList>
            <person name="Scally A."/>
            <person name="Dutheil J.Y."/>
            <person name="Hillier L.W."/>
            <person name="Jordan G.E."/>
            <person name="Goodhead I."/>
            <person name="Herrero J."/>
            <person name="Hobolth A."/>
            <person name="Lappalainen T."/>
            <person name="Mailund T."/>
            <person name="Marques-Bonet T."/>
            <person name="McCarthy S."/>
            <person name="Montgomery S.H."/>
            <person name="Schwalie P.C."/>
            <person name="Tang Y.A."/>
            <person name="Ward M.C."/>
            <person name="Xue Y."/>
            <person name="Yngvadottir B."/>
            <person name="Alkan C."/>
            <person name="Andersen L.N."/>
            <person name="Ayub Q."/>
            <person name="Ball E.V."/>
            <person name="Beal K."/>
            <person name="Bradley B.J."/>
            <person name="Chen Y."/>
            <person name="Clee C.M."/>
            <person name="Fitzgerald S."/>
            <person name="Graves T.A."/>
            <person name="Gu Y."/>
            <person name="Heath P."/>
            <person name="Heger A."/>
            <person name="Karakoc E."/>
            <person name="Kolb-Kokocinski A."/>
            <person name="Laird G.K."/>
            <person name="Lunter G."/>
            <person name="Meader S."/>
            <person name="Mort M."/>
            <person name="Mullikin J.C."/>
            <person name="Munch K."/>
            <person name="O'Connor T.D."/>
            <person name="Phillips A.D."/>
            <person name="Prado-Martinez J."/>
            <person name="Rogers A.S."/>
            <person name="Sajjadian S."/>
            <person name="Schmidt D."/>
            <person name="Shaw K."/>
            <person name="Simpson J.T."/>
            <person name="Stenson P.D."/>
            <person name="Turner D.J."/>
            <person name="Vigilant L."/>
            <person name="Vilella A.J."/>
            <person name="Whitener W."/>
            <person name="Zhu B."/>
            <person name="Cooper D.N."/>
            <person name="de Jong P."/>
            <person name="Dermitzakis E.T."/>
            <person name="Eichler E.E."/>
            <person name="Flicek P."/>
            <person name="Goldman N."/>
            <person name="Mundy N.I."/>
            <person name="Ning Z."/>
            <person name="Odom D.T."/>
            <person name="Ponting C.P."/>
            <person name="Quail M.A."/>
            <person name="Ryder O.A."/>
            <person name="Searle S.M."/>
            <person name="Warren W.C."/>
            <person name="Wilson R.K."/>
            <person name="Schierup M.H."/>
            <person name="Rogers J."/>
            <person name="Tyler-Smith C."/>
            <person name="Durbin R."/>
        </authorList>
    </citation>
    <scope>NUCLEOTIDE SEQUENCE [LARGE SCALE GENOMIC DNA]</scope>
</reference>
<dbReference type="Gene3D" id="1.20.5.4880">
    <property type="match status" value="1"/>
</dbReference>
<evidence type="ECO:0008006" key="7">
    <source>
        <dbReference type="Google" id="ProtNLM"/>
    </source>
</evidence>
<dbReference type="FunCoup" id="A0A2I2ZJU6">
    <property type="interactions" value="97"/>
</dbReference>
<keyword evidence="1 3" id="KW-0175">Coiled coil</keyword>
<dbReference type="AlphaFoldDB" id="A0A2I2ZJU6"/>
<dbReference type="GO" id="GO:0005085">
    <property type="term" value="F:guanyl-nucleotide exchange factor activity"/>
    <property type="evidence" value="ECO:0000318"/>
    <property type="project" value="GO_Central"/>
</dbReference>
<evidence type="ECO:0000256" key="1">
    <source>
        <dbReference type="ARBA" id="ARBA00023054"/>
    </source>
</evidence>
<dbReference type="OMA" id="DEWALID"/>
<dbReference type="EMBL" id="CABD030079481">
    <property type="status" value="NOT_ANNOTATED_CDS"/>
    <property type="molecule type" value="Genomic_DNA"/>
</dbReference>
<feature type="region of interest" description="Disordered" evidence="4">
    <location>
        <begin position="1"/>
        <end position="64"/>
    </location>
</feature>
<dbReference type="EMBL" id="CABD030079480">
    <property type="status" value="NOT_ANNOTATED_CDS"/>
    <property type="molecule type" value="Genomic_DNA"/>
</dbReference>
<feature type="compositionally biased region" description="Basic residues" evidence="4">
    <location>
        <begin position="237"/>
        <end position="252"/>
    </location>
</feature>
<feature type="compositionally biased region" description="Pro residues" evidence="4">
    <location>
        <begin position="9"/>
        <end position="23"/>
    </location>
</feature>
<dbReference type="EMBL" id="CABD030079479">
    <property type="status" value="NOT_ANNOTATED_CDS"/>
    <property type="molecule type" value="Genomic_DNA"/>
</dbReference>
<proteinExistence type="inferred from homology"/>
<reference evidence="5" key="3">
    <citation type="submission" date="2025-08" db="UniProtKB">
        <authorList>
            <consortium name="Ensembl"/>
        </authorList>
    </citation>
    <scope>IDENTIFICATION</scope>
</reference>
<protein>
    <recommendedName>
        <fullName evidence="7">RAB3A interacting protein like 1</fullName>
    </recommendedName>
</protein>
<reference evidence="6" key="1">
    <citation type="submission" date="2011-05" db="EMBL/GenBank/DDBJ databases">
        <title>Insights into the evolution of the great apes provided by the gorilla genome.</title>
        <authorList>
            <person name="Scally A."/>
        </authorList>
    </citation>
    <scope>NUCLEOTIDE SEQUENCE [LARGE SCALE GENOMIC DNA]</scope>
</reference>
<dbReference type="STRING" id="9593.ENSGGOP00000047492"/>
<feature type="compositionally biased region" description="Basic and acidic residues" evidence="4">
    <location>
        <begin position="175"/>
        <end position="199"/>
    </location>
</feature>
<dbReference type="InterPro" id="IPR040351">
    <property type="entry name" value="RAB3IL/RAB3IP/Sec2"/>
</dbReference>
<dbReference type="Bgee" id="ENSGGOG00000012399">
    <property type="expression patterns" value="Expressed in testis and 6 other cell types or tissues"/>
</dbReference>
<dbReference type="Proteomes" id="UP000001519">
    <property type="component" value="Chromosome 11"/>
</dbReference>
<accession>A0A2I2ZJU6</accession>
<feature type="region of interest" description="Disordered" evidence="4">
    <location>
        <begin position="175"/>
        <end position="263"/>
    </location>
</feature>